<dbReference type="AlphaFoldDB" id="A0A2T3NJB9"/>
<comment type="caution">
    <text evidence="5">The sequence shown here is derived from an EMBL/GenBank/DDBJ whole genome shotgun (WGS) entry which is preliminary data.</text>
</comment>
<organism evidence="5 6">
    <name type="scientific">Photobacterium rosenbergii</name>
    <dbReference type="NCBI Taxonomy" id="294936"/>
    <lineage>
        <taxon>Bacteria</taxon>
        <taxon>Pseudomonadati</taxon>
        <taxon>Pseudomonadota</taxon>
        <taxon>Gammaproteobacteria</taxon>
        <taxon>Vibrionales</taxon>
        <taxon>Vibrionaceae</taxon>
        <taxon>Photobacterium</taxon>
    </lineage>
</organism>
<evidence type="ECO:0000256" key="3">
    <source>
        <dbReference type="ARBA" id="ARBA00022840"/>
    </source>
</evidence>
<dbReference type="InterPro" id="IPR003439">
    <property type="entry name" value="ABC_transporter-like_ATP-bd"/>
</dbReference>
<dbReference type="SUPFAM" id="SSF52540">
    <property type="entry name" value="P-loop containing nucleoside triphosphate hydrolases"/>
    <property type="match status" value="2"/>
</dbReference>
<gene>
    <name evidence="5" type="ORF">C9J01_00945</name>
</gene>
<sequence length="504" mass="57071">MSIQLHQIKLYSSEPGTPKPVIRLSIPKLDIQQDQHWAFFCARGDAGSVFAQLLINDRHQSKPSNKSGEQLEFDGELSGLPEKVSLVSLAEQQALLEEELAKDDTDFLDRFDKGTSVEALVLACCQSPEYAEELFTLFDLQSLRKSGFRNLSTGETRRVMLARALAEQPELLILDDPLAGLDIAHQAQLITLIDQLQKDVQIILITSREQALPDSISHIGVFDEEKLTGTYTREEWEFLPLLSHLRAQSSERSEAMLALIQQYQHQADMPDPLVAIRNGKVEYTDKLIFDGVNWQINHHQHWQIRGPNGCGKSTLLGLIFGDHPQCYSNDIDIFGIKRGSGETIWQIKQHIGMVSSALHLQYRVSCSALDTIISGFYDSIGLYQQPSIDEIKQARDWLKLLHMEHLATKSFRQLEYGQQRLLLVARALIKRPKLLILDEPYQGLDFLNRQLVKNALEMIANNNLSQLLYVSHHPEDSLDSIHNFVDFVGCAETGYKTVISHNNP</sequence>
<dbReference type="InterPro" id="IPR050095">
    <property type="entry name" value="ECF_ABC_transporter_ATP-bd"/>
</dbReference>
<dbReference type="SMART" id="SM00382">
    <property type="entry name" value="AAA"/>
    <property type="match status" value="2"/>
</dbReference>
<dbReference type="CDD" id="cd00267">
    <property type="entry name" value="ABC_ATPase"/>
    <property type="match status" value="1"/>
</dbReference>
<dbReference type="InterPro" id="IPR003593">
    <property type="entry name" value="AAA+_ATPase"/>
</dbReference>
<dbReference type="GO" id="GO:0043190">
    <property type="term" value="C:ATP-binding cassette (ABC) transporter complex"/>
    <property type="evidence" value="ECO:0007669"/>
    <property type="project" value="TreeGrafter"/>
</dbReference>
<dbReference type="GO" id="GO:0016887">
    <property type="term" value="F:ATP hydrolysis activity"/>
    <property type="evidence" value="ECO:0007669"/>
    <property type="project" value="InterPro"/>
</dbReference>
<protein>
    <submittedName>
        <fullName evidence="5">ABC transporter</fullName>
    </submittedName>
</protein>
<dbReference type="Pfam" id="PF00005">
    <property type="entry name" value="ABC_tran"/>
    <property type="match status" value="2"/>
</dbReference>
<evidence type="ECO:0000313" key="5">
    <source>
        <dbReference type="EMBL" id="PSW15614.1"/>
    </source>
</evidence>
<dbReference type="EMBL" id="PYMB01000001">
    <property type="protein sequence ID" value="PSW15614.1"/>
    <property type="molecule type" value="Genomic_DNA"/>
</dbReference>
<dbReference type="PANTHER" id="PTHR43553:SF3">
    <property type="entry name" value="ABC TRANSPORTER ATP-BINDING PROTEIN MODF"/>
    <property type="match status" value="1"/>
</dbReference>
<keyword evidence="3" id="KW-0067">ATP-binding</keyword>
<dbReference type="GO" id="GO:0005524">
    <property type="term" value="F:ATP binding"/>
    <property type="evidence" value="ECO:0007669"/>
    <property type="project" value="UniProtKB-KW"/>
</dbReference>
<feature type="domain" description="ABC transporter" evidence="4">
    <location>
        <begin position="3"/>
        <end position="249"/>
    </location>
</feature>
<evidence type="ECO:0000256" key="1">
    <source>
        <dbReference type="ARBA" id="ARBA00022448"/>
    </source>
</evidence>
<accession>A0A2T3NJB9</accession>
<dbReference type="FunFam" id="3.40.50.300:FF:000866">
    <property type="entry name" value="Molybdate ABC transporter ATP-binding protein ModF"/>
    <property type="match status" value="1"/>
</dbReference>
<feature type="domain" description="ABC transporter" evidence="4">
    <location>
        <begin position="274"/>
        <end position="500"/>
    </location>
</feature>
<dbReference type="RefSeq" id="WP_107296234.1">
    <property type="nucleotide sequence ID" value="NZ_PYMB01000001.1"/>
</dbReference>
<keyword evidence="1" id="KW-0813">Transport</keyword>
<dbReference type="OrthoDB" id="9805029at2"/>
<reference evidence="5 6" key="1">
    <citation type="submission" date="2018-03" db="EMBL/GenBank/DDBJ databases">
        <title>Whole genome sequencing of Histamine producing bacteria.</title>
        <authorList>
            <person name="Butler K."/>
        </authorList>
    </citation>
    <scope>NUCLEOTIDE SEQUENCE [LARGE SCALE GENOMIC DNA]</scope>
    <source>
        <strain evidence="5 6">DSM 19138</strain>
    </source>
</reference>
<dbReference type="InterPro" id="IPR027417">
    <property type="entry name" value="P-loop_NTPase"/>
</dbReference>
<dbReference type="GO" id="GO:0042626">
    <property type="term" value="F:ATPase-coupled transmembrane transporter activity"/>
    <property type="evidence" value="ECO:0007669"/>
    <property type="project" value="TreeGrafter"/>
</dbReference>
<dbReference type="PROSITE" id="PS50893">
    <property type="entry name" value="ABC_TRANSPORTER_2"/>
    <property type="match status" value="2"/>
</dbReference>
<evidence type="ECO:0000313" key="6">
    <source>
        <dbReference type="Proteomes" id="UP000241346"/>
    </source>
</evidence>
<dbReference type="PANTHER" id="PTHR43553">
    <property type="entry name" value="HEAVY METAL TRANSPORTER"/>
    <property type="match status" value="1"/>
</dbReference>
<name>A0A2T3NJB9_9GAMM</name>
<dbReference type="Proteomes" id="UP000241346">
    <property type="component" value="Unassembled WGS sequence"/>
</dbReference>
<keyword evidence="2" id="KW-0547">Nucleotide-binding</keyword>
<dbReference type="Gene3D" id="3.40.50.300">
    <property type="entry name" value="P-loop containing nucleotide triphosphate hydrolases"/>
    <property type="match status" value="2"/>
</dbReference>
<evidence type="ECO:0000259" key="4">
    <source>
        <dbReference type="PROSITE" id="PS50893"/>
    </source>
</evidence>
<evidence type="ECO:0000256" key="2">
    <source>
        <dbReference type="ARBA" id="ARBA00022741"/>
    </source>
</evidence>
<proteinExistence type="predicted"/>